<accession>A0A4Z2EQW4</accession>
<proteinExistence type="predicted"/>
<sequence length="87" mass="8959">MCRPPTPARDEEPAADLSALFARRVSPRAAAAASNKPIGGVGLGEHVAWSDSPLAVLPAGRGPESDWVYSVGGWISGGGEEEKGFTI</sequence>
<gene>
    <name evidence="1" type="ORF">EYF80_059093</name>
</gene>
<reference evidence="1 2" key="1">
    <citation type="submission" date="2019-03" db="EMBL/GenBank/DDBJ databases">
        <title>First draft genome of Liparis tanakae, snailfish: a comprehensive survey of snailfish specific genes.</title>
        <authorList>
            <person name="Kim W."/>
            <person name="Song I."/>
            <person name="Jeong J.-H."/>
            <person name="Kim D."/>
            <person name="Kim S."/>
            <person name="Ryu S."/>
            <person name="Song J.Y."/>
            <person name="Lee S.K."/>
        </authorList>
    </citation>
    <scope>NUCLEOTIDE SEQUENCE [LARGE SCALE GENOMIC DNA]</scope>
    <source>
        <tissue evidence="1">Muscle</tissue>
    </source>
</reference>
<organism evidence="1 2">
    <name type="scientific">Liparis tanakae</name>
    <name type="common">Tanaka's snailfish</name>
    <dbReference type="NCBI Taxonomy" id="230148"/>
    <lineage>
        <taxon>Eukaryota</taxon>
        <taxon>Metazoa</taxon>
        <taxon>Chordata</taxon>
        <taxon>Craniata</taxon>
        <taxon>Vertebrata</taxon>
        <taxon>Euteleostomi</taxon>
        <taxon>Actinopterygii</taxon>
        <taxon>Neopterygii</taxon>
        <taxon>Teleostei</taxon>
        <taxon>Neoteleostei</taxon>
        <taxon>Acanthomorphata</taxon>
        <taxon>Eupercaria</taxon>
        <taxon>Perciformes</taxon>
        <taxon>Cottioidei</taxon>
        <taxon>Cottales</taxon>
        <taxon>Liparidae</taxon>
        <taxon>Liparis</taxon>
    </lineage>
</organism>
<keyword evidence="2" id="KW-1185">Reference proteome</keyword>
<dbReference type="EMBL" id="SRLO01004154">
    <property type="protein sequence ID" value="TNN30754.1"/>
    <property type="molecule type" value="Genomic_DNA"/>
</dbReference>
<dbReference type="AlphaFoldDB" id="A0A4Z2EQW4"/>
<protein>
    <submittedName>
        <fullName evidence="1">Uncharacterized protein</fullName>
    </submittedName>
</protein>
<evidence type="ECO:0000313" key="1">
    <source>
        <dbReference type="EMBL" id="TNN30754.1"/>
    </source>
</evidence>
<name>A0A4Z2EQW4_9TELE</name>
<evidence type="ECO:0000313" key="2">
    <source>
        <dbReference type="Proteomes" id="UP000314294"/>
    </source>
</evidence>
<dbReference type="Proteomes" id="UP000314294">
    <property type="component" value="Unassembled WGS sequence"/>
</dbReference>
<comment type="caution">
    <text evidence="1">The sequence shown here is derived from an EMBL/GenBank/DDBJ whole genome shotgun (WGS) entry which is preliminary data.</text>
</comment>